<evidence type="ECO:0000256" key="3">
    <source>
        <dbReference type="ARBA" id="ARBA00022771"/>
    </source>
</evidence>
<feature type="compositionally biased region" description="Low complexity" evidence="5">
    <location>
        <begin position="335"/>
        <end position="355"/>
    </location>
</feature>
<dbReference type="InParanoid" id="A0A0V0QUY5"/>
<sequence length="680" mass="80557">MDKVSENSDISDKNNENLNNFMLGINKKASEHILIKDMAPSDSSPQMPAENNDEYLSNESSLSQKQKIDKQDAYKNEDEISNNKLGKSGKITPKNIKGFFQKDKHSVGLSAQDLKKLMQEREQIRKKSSFEDNHIQIERSLTPKNSCFYKQQNQTQQQKNMQSEINQRQLRELSEFSENIRIHPPKRYKYQNQNTLSQDQIFELKLKEIQDQKIFTDEEEEKVQQVRKISLDSKSSETETIEDSKFKDYQRHQKIPFNLYKQVTQPIKIRKTSTQFSNQLSNYAKNISNPQNSEQNSPIKLARQGQNQQKLSLNLFFEHKNLTQNNSAKQFAWPQQNKQTQQQNQQKIKQNQTQQLSPKEEILDHNLLQVKRKQSKKEIFFAKNNIEYRTCISNSKIKNSYTLQLKKYNNIDPVLITEKPKCLNCKLRIHTGLMKLFSNPAFKCSYNGKYYCKKCFGKYQRFVPWAITENWDFTKYAVSRTSAQILDQQYKIPQIKIEYDSKIVKDNPELFDFLVIRRQIYLLYDTICDEKIFTQIIKPFNLNLAIRDNIFSMKNLIQIKSGFLTQYLHATYLVLEQHVKNCEICKRKSYICLICQSLERIFVHDIQNTKLCKQCQRIYHKKCFNKPEKCVICRKVMSIGFPMFVLLFLAKLKLNCRRKKMLRVLQAKQKKQELKQKKNQ</sequence>
<dbReference type="GO" id="GO:0008270">
    <property type="term" value="F:zinc ion binding"/>
    <property type="evidence" value="ECO:0007669"/>
    <property type="project" value="UniProtKB-KW"/>
</dbReference>
<dbReference type="AlphaFoldDB" id="A0A0V0QUY5"/>
<evidence type="ECO:0000313" key="8">
    <source>
        <dbReference type="Proteomes" id="UP000054937"/>
    </source>
</evidence>
<protein>
    <recommendedName>
        <fullName evidence="6">Rubicon Homology domain-containing protein</fullName>
    </recommendedName>
</protein>
<feature type="compositionally biased region" description="Polar residues" evidence="5">
    <location>
        <begin position="54"/>
        <end position="65"/>
    </location>
</feature>
<comment type="caution">
    <text evidence="7">The sequence shown here is derived from an EMBL/GenBank/DDBJ whole genome shotgun (WGS) entry which is preliminary data.</text>
</comment>
<evidence type="ECO:0000256" key="4">
    <source>
        <dbReference type="ARBA" id="ARBA00022833"/>
    </source>
</evidence>
<dbReference type="Pfam" id="PF13901">
    <property type="entry name" value="RH_dom"/>
    <property type="match status" value="1"/>
</dbReference>
<organism evidence="7 8">
    <name type="scientific">Pseudocohnilembus persalinus</name>
    <name type="common">Ciliate</name>
    <dbReference type="NCBI Taxonomy" id="266149"/>
    <lineage>
        <taxon>Eukaryota</taxon>
        <taxon>Sar</taxon>
        <taxon>Alveolata</taxon>
        <taxon>Ciliophora</taxon>
        <taxon>Intramacronucleata</taxon>
        <taxon>Oligohymenophorea</taxon>
        <taxon>Scuticociliatia</taxon>
        <taxon>Philasterida</taxon>
        <taxon>Pseudocohnilembidae</taxon>
        <taxon>Pseudocohnilembus</taxon>
    </lineage>
</organism>
<dbReference type="EMBL" id="LDAU01000102">
    <property type="protein sequence ID" value="KRX05958.1"/>
    <property type="molecule type" value="Genomic_DNA"/>
</dbReference>
<keyword evidence="2" id="KW-0677">Repeat</keyword>
<dbReference type="InterPro" id="IPR051366">
    <property type="entry name" value="DEF8"/>
</dbReference>
<reference evidence="7 8" key="1">
    <citation type="journal article" date="2015" name="Sci. Rep.">
        <title>Genome of the facultative scuticociliatosis pathogen Pseudocohnilembus persalinus provides insight into its virulence through horizontal gene transfer.</title>
        <authorList>
            <person name="Xiong J."/>
            <person name="Wang G."/>
            <person name="Cheng J."/>
            <person name="Tian M."/>
            <person name="Pan X."/>
            <person name="Warren A."/>
            <person name="Jiang C."/>
            <person name="Yuan D."/>
            <person name="Miao W."/>
        </authorList>
    </citation>
    <scope>NUCLEOTIDE SEQUENCE [LARGE SCALE GENOMIC DNA]</scope>
    <source>
        <strain evidence="7">36N120E</strain>
    </source>
</reference>
<feature type="compositionally biased region" description="Basic and acidic residues" evidence="5">
    <location>
        <begin position="66"/>
        <end position="78"/>
    </location>
</feature>
<proteinExistence type="predicted"/>
<evidence type="ECO:0000313" key="7">
    <source>
        <dbReference type="EMBL" id="KRX05958.1"/>
    </source>
</evidence>
<feature type="region of interest" description="Disordered" evidence="5">
    <location>
        <begin position="331"/>
        <end position="356"/>
    </location>
</feature>
<keyword evidence="8" id="KW-1185">Reference proteome</keyword>
<evidence type="ECO:0000259" key="6">
    <source>
        <dbReference type="SMART" id="SM01175"/>
    </source>
</evidence>
<dbReference type="OMA" id="PWAITEN"/>
<dbReference type="PANTHER" id="PTHR12326:SF12">
    <property type="entry name" value="PLECKSTRIN HOMOLOGY AND RUN DOMAIN CONTAINING M1"/>
    <property type="match status" value="1"/>
</dbReference>
<dbReference type="OrthoDB" id="1918044at2759"/>
<dbReference type="Proteomes" id="UP000054937">
    <property type="component" value="Unassembled WGS sequence"/>
</dbReference>
<evidence type="ECO:0000256" key="5">
    <source>
        <dbReference type="SAM" id="MobiDB-lite"/>
    </source>
</evidence>
<name>A0A0V0QUY5_PSEPJ</name>
<feature type="region of interest" description="Disordered" evidence="5">
    <location>
        <begin position="34"/>
        <end position="92"/>
    </location>
</feature>
<evidence type="ECO:0000256" key="1">
    <source>
        <dbReference type="ARBA" id="ARBA00022723"/>
    </source>
</evidence>
<evidence type="ECO:0000256" key="2">
    <source>
        <dbReference type="ARBA" id="ARBA00022737"/>
    </source>
</evidence>
<accession>A0A0V0QUY5</accession>
<keyword evidence="4" id="KW-0862">Zinc</keyword>
<dbReference type="PANTHER" id="PTHR12326">
    <property type="entry name" value="PLECKSTRIN HOMOLOGY DOMAIN CONTAINING PROTEIN"/>
    <property type="match status" value="1"/>
</dbReference>
<dbReference type="InterPro" id="IPR025258">
    <property type="entry name" value="RH_dom"/>
</dbReference>
<keyword evidence="1" id="KW-0479">Metal-binding</keyword>
<dbReference type="SMART" id="SM01175">
    <property type="entry name" value="DUF4206"/>
    <property type="match status" value="1"/>
</dbReference>
<keyword evidence="3" id="KW-0863">Zinc-finger</keyword>
<feature type="domain" description="Rubicon Homology" evidence="6">
    <location>
        <begin position="442"/>
        <end position="637"/>
    </location>
</feature>
<gene>
    <name evidence="7" type="ORF">PPERSA_01036</name>
</gene>